<dbReference type="EMBL" id="PKTG01000122">
    <property type="protein sequence ID" value="PLX16085.1"/>
    <property type="molecule type" value="Genomic_DNA"/>
</dbReference>
<organism evidence="2 3">
    <name type="scientific">Muiribacterium halophilum</name>
    <dbReference type="NCBI Taxonomy" id="2053465"/>
    <lineage>
        <taxon>Bacteria</taxon>
        <taxon>Candidatus Muiribacteriota</taxon>
        <taxon>Candidatus Muiribacteriia</taxon>
        <taxon>Candidatus Muiribacteriales</taxon>
        <taxon>Candidatus Muiribacteriaceae</taxon>
        <taxon>Candidatus Muiribacterium</taxon>
    </lineage>
</organism>
<dbReference type="SUPFAM" id="SSF56801">
    <property type="entry name" value="Acetyl-CoA synthetase-like"/>
    <property type="match status" value="1"/>
</dbReference>
<dbReference type="InterPro" id="IPR009081">
    <property type="entry name" value="PP-bd_ACP"/>
</dbReference>
<accession>A0A2N5ZBN5</accession>
<protein>
    <recommendedName>
        <fullName evidence="1">Carrier domain-containing protein</fullName>
    </recommendedName>
</protein>
<dbReference type="SUPFAM" id="SSF69593">
    <property type="entry name" value="Glycerol-3-phosphate (1)-acyltransferase"/>
    <property type="match status" value="1"/>
</dbReference>
<dbReference type="InterPro" id="IPR036736">
    <property type="entry name" value="ACP-like_sf"/>
</dbReference>
<dbReference type="Gene3D" id="3.30.300.30">
    <property type="match status" value="1"/>
</dbReference>
<dbReference type="Pfam" id="PF00501">
    <property type="entry name" value="AMP-binding"/>
    <property type="match status" value="1"/>
</dbReference>
<dbReference type="Pfam" id="PF00550">
    <property type="entry name" value="PP-binding"/>
    <property type="match status" value="1"/>
</dbReference>
<dbReference type="PROSITE" id="PS00455">
    <property type="entry name" value="AMP_BINDING"/>
    <property type="match status" value="1"/>
</dbReference>
<dbReference type="PROSITE" id="PS50075">
    <property type="entry name" value="CARRIER"/>
    <property type="match status" value="1"/>
</dbReference>
<feature type="domain" description="Carrier" evidence="1">
    <location>
        <begin position="263"/>
        <end position="350"/>
    </location>
</feature>
<dbReference type="AlphaFoldDB" id="A0A2N5ZBN5"/>
<sequence length="870" mass="98077">MLGKIVLFIVRMVLSLRYRISINGIDEIRKNNQDKGILFLPTHPALIDPVILMAWLFPLFKQRFLADRDQMKRPVIHFFAKYFKVIPIPDPIKYGKEEPENIKRSILKCAELLKEGRNVLIYPSGHILKNRFEQIAGNSALEKIHEYTDDFDIVLVKTQGLWGSAFSRSDGGYPSVEKILKKGLLFLLTNLIFFGPRRKVEISLYRKEDLPFEKGRIAVNKALENEFNEKAPLNTFVSYFWWNGYKTKVLPEPEKKSYKGNVDDISDSIKEIVLEFLKDLSGVKEIKLEHHLSKDLGLDSLKRVDITTWIESEFGFNVPNPDSLKKVSDVMFAASGETLSNEVKLLKKINNNWFKRSKLQRPYVNFDTITDCFLEKCKKAPDLVIAADQMVNTKTYRQLLMSIYVLKKNFSDINGQNVGLMLPAGVSSLISYLSLLFASKTPVMINWTVGKRNLLHSLEKTELEKIITSSLLVSKLEASGVDLESVKENFIYLEDIVLKVNVKSKIKALIASYFPSSFKVDNKPDDTAVVLFTSGSESLPKAVPLSHKNILTNVKDILNIVRLDKEDRLLGFLPPFHSFGITVTMMLTTLTGIKVVFYPNPTESGTLSKMVKHYGATIISGTPTFLSGILKAVSDDELETLRMVVTGAEKCPDSVYERFSERCPDASILEGYGITECSPVVSVNREKCIKKGSIGKVLPSVEYVIVDEAIKRRVEKGEKGMLLVSGDSIFSGYIKHDGDSPFVLFEGKNWYKTGDLVKEDENKILTFSGRLKRFIKLGGEMVSMPAIEEVILSCIDIEEEVEGPLIAVKAFGESNPELVLFTVVELDRETVNSFIRNAGLSGLHNIRKVIKIDEIPCLGTGKVNYRELSL</sequence>
<dbReference type="SMART" id="SM00563">
    <property type="entry name" value="PlsC"/>
    <property type="match status" value="1"/>
</dbReference>
<dbReference type="Gene3D" id="3.40.50.12780">
    <property type="entry name" value="N-terminal domain of ligase-like"/>
    <property type="match status" value="1"/>
</dbReference>
<dbReference type="CDD" id="cd07989">
    <property type="entry name" value="LPLAT_AGPAT-like"/>
    <property type="match status" value="1"/>
</dbReference>
<evidence type="ECO:0000313" key="3">
    <source>
        <dbReference type="Proteomes" id="UP000234857"/>
    </source>
</evidence>
<dbReference type="Gene3D" id="1.10.1200.10">
    <property type="entry name" value="ACP-like"/>
    <property type="match status" value="1"/>
</dbReference>
<dbReference type="SUPFAM" id="SSF47336">
    <property type="entry name" value="ACP-like"/>
    <property type="match status" value="1"/>
</dbReference>
<dbReference type="InterPro" id="IPR042099">
    <property type="entry name" value="ANL_N_sf"/>
</dbReference>
<dbReference type="PANTHER" id="PTHR43767:SF1">
    <property type="entry name" value="NONRIBOSOMAL PEPTIDE SYNTHASE PES1 (EUROFUNG)-RELATED"/>
    <property type="match status" value="1"/>
</dbReference>
<dbReference type="InterPro" id="IPR020845">
    <property type="entry name" value="AMP-binding_CS"/>
</dbReference>
<dbReference type="InterPro" id="IPR000873">
    <property type="entry name" value="AMP-dep_synth/lig_dom"/>
</dbReference>
<comment type="caution">
    <text evidence="2">The sequence shown here is derived from an EMBL/GenBank/DDBJ whole genome shotgun (WGS) entry which is preliminary data.</text>
</comment>
<reference evidence="2 3" key="1">
    <citation type="submission" date="2017-11" db="EMBL/GenBank/DDBJ databases">
        <title>Genome-resolved metagenomics identifies genetic mobility, metabolic interactions, and unexpected diversity in perchlorate-reducing communities.</title>
        <authorList>
            <person name="Barnum T.P."/>
            <person name="Figueroa I.A."/>
            <person name="Carlstrom C.I."/>
            <person name="Lucas L.N."/>
            <person name="Engelbrektson A.L."/>
            <person name="Coates J.D."/>
        </authorList>
    </citation>
    <scope>NUCLEOTIDE SEQUENCE [LARGE SCALE GENOMIC DNA]</scope>
    <source>
        <strain evidence="2">BM706</strain>
    </source>
</reference>
<dbReference type="InterPro" id="IPR002123">
    <property type="entry name" value="Plipid/glycerol_acylTrfase"/>
</dbReference>
<proteinExistence type="predicted"/>
<gene>
    <name evidence="2" type="ORF">C0601_10705</name>
</gene>
<dbReference type="GO" id="GO:0016746">
    <property type="term" value="F:acyltransferase activity"/>
    <property type="evidence" value="ECO:0007669"/>
    <property type="project" value="InterPro"/>
</dbReference>
<dbReference type="InterPro" id="IPR050237">
    <property type="entry name" value="ATP-dep_AMP-bd_enzyme"/>
</dbReference>
<evidence type="ECO:0000313" key="2">
    <source>
        <dbReference type="EMBL" id="PLX16085.1"/>
    </source>
</evidence>
<dbReference type="InterPro" id="IPR045851">
    <property type="entry name" value="AMP-bd_C_sf"/>
</dbReference>
<dbReference type="Proteomes" id="UP000234857">
    <property type="component" value="Unassembled WGS sequence"/>
</dbReference>
<evidence type="ECO:0000259" key="1">
    <source>
        <dbReference type="PROSITE" id="PS50075"/>
    </source>
</evidence>
<dbReference type="Pfam" id="PF01553">
    <property type="entry name" value="Acyltransferase"/>
    <property type="match status" value="1"/>
</dbReference>
<dbReference type="PANTHER" id="PTHR43767">
    <property type="entry name" value="LONG-CHAIN-FATTY-ACID--COA LIGASE"/>
    <property type="match status" value="1"/>
</dbReference>
<dbReference type="GO" id="GO:0016878">
    <property type="term" value="F:acid-thiol ligase activity"/>
    <property type="evidence" value="ECO:0007669"/>
    <property type="project" value="UniProtKB-ARBA"/>
</dbReference>
<name>A0A2N5ZBN5_MUIH1</name>